<keyword evidence="5" id="KW-1185">Reference proteome</keyword>
<feature type="domain" description="4'-phosphopantetheinyl transferase" evidence="3">
    <location>
        <begin position="116"/>
        <end position="179"/>
    </location>
</feature>
<dbReference type="InterPro" id="IPR050559">
    <property type="entry name" value="P-Pant_transferase_sf"/>
</dbReference>
<evidence type="ECO:0000313" key="5">
    <source>
        <dbReference type="Proteomes" id="UP000608522"/>
    </source>
</evidence>
<evidence type="ECO:0000259" key="3">
    <source>
        <dbReference type="Pfam" id="PF01648"/>
    </source>
</evidence>
<evidence type="ECO:0000256" key="2">
    <source>
        <dbReference type="ARBA" id="ARBA00022679"/>
    </source>
</evidence>
<dbReference type="InterPro" id="IPR008278">
    <property type="entry name" value="4-PPantetheinyl_Trfase_dom"/>
</dbReference>
<protein>
    <recommendedName>
        <fullName evidence="3">4'-phosphopantetheinyl transferase domain-containing protein</fullName>
    </recommendedName>
</protein>
<dbReference type="InterPro" id="IPR037143">
    <property type="entry name" value="4-PPantetheinyl_Trfase_dom_sf"/>
</dbReference>
<name>A0ABQ3T626_9ACTN</name>
<evidence type="ECO:0000256" key="1">
    <source>
        <dbReference type="ARBA" id="ARBA00010990"/>
    </source>
</evidence>
<dbReference type="Gene3D" id="3.90.470.20">
    <property type="entry name" value="4'-phosphopantetheinyl transferase domain"/>
    <property type="match status" value="1"/>
</dbReference>
<dbReference type="PANTHER" id="PTHR12215:SF10">
    <property type="entry name" value="L-AMINOADIPATE-SEMIALDEHYDE DEHYDROGENASE-PHOSPHOPANTETHEINYL TRANSFERASE"/>
    <property type="match status" value="1"/>
</dbReference>
<evidence type="ECO:0000313" key="4">
    <source>
        <dbReference type="EMBL" id="GHI75617.1"/>
    </source>
</evidence>
<organism evidence="4 5">
    <name type="scientific">Streptomyces spororaveus</name>
    <dbReference type="NCBI Taxonomy" id="284039"/>
    <lineage>
        <taxon>Bacteria</taxon>
        <taxon>Bacillati</taxon>
        <taxon>Actinomycetota</taxon>
        <taxon>Actinomycetes</taxon>
        <taxon>Kitasatosporales</taxon>
        <taxon>Streptomycetaceae</taxon>
        <taxon>Streptomyces</taxon>
    </lineage>
</organism>
<proteinExistence type="inferred from homology"/>
<comment type="similarity">
    <text evidence="1">Belongs to the P-Pant transferase superfamily. Gsp/Sfp/HetI/AcpT family.</text>
</comment>
<accession>A0ABQ3T626</accession>
<dbReference type="SUPFAM" id="SSF56214">
    <property type="entry name" value="4'-phosphopantetheinyl transferase"/>
    <property type="match status" value="2"/>
</dbReference>
<comment type="caution">
    <text evidence="4">The sequence shown here is derived from an EMBL/GenBank/DDBJ whole genome shotgun (WGS) entry which is preliminary data.</text>
</comment>
<dbReference type="EMBL" id="BNED01000005">
    <property type="protein sequence ID" value="GHI75617.1"/>
    <property type="molecule type" value="Genomic_DNA"/>
</dbReference>
<dbReference type="PANTHER" id="PTHR12215">
    <property type="entry name" value="PHOSPHOPANTETHEINE TRANSFERASE"/>
    <property type="match status" value="1"/>
</dbReference>
<dbReference type="Pfam" id="PF01648">
    <property type="entry name" value="ACPS"/>
    <property type="match status" value="1"/>
</dbReference>
<gene>
    <name evidence="4" type="ORF">Sspor_11780</name>
</gene>
<keyword evidence="2" id="KW-0808">Transferase</keyword>
<reference evidence="5" key="1">
    <citation type="submission" date="2023-07" db="EMBL/GenBank/DDBJ databases">
        <title>Whole genome shotgun sequence of Streptomyces spororaveus NBRC 15456.</title>
        <authorList>
            <person name="Komaki H."/>
            <person name="Tamura T."/>
        </authorList>
    </citation>
    <scope>NUCLEOTIDE SEQUENCE [LARGE SCALE GENOMIC DNA]</scope>
    <source>
        <strain evidence="5">NBRC 15456</strain>
    </source>
</reference>
<dbReference type="RefSeq" id="WP_202198037.1">
    <property type="nucleotide sequence ID" value="NZ_BAAATO010000004.1"/>
</dbReference>
<dbReference type="Proteomes" id="UP000608522">
    <property type="component" value="Unassembled WGS sequence"/>
</dbReference>
<sequence>MTPPPGTVDLWSLRAGPGNVAAARRAESVLDASEARRAESLAPPAARDTYLVAHVRLRQILGRRLGLAPAEVGFTREECPRCGGRHGRPALATGTGVHFSLSHTGDRVLIAVAGAPVGVDVEAVGRKPRPGLLRRLHPEERAAVSALPPGRRDEAVLTCWVRKEAYLKGTGAGLADGLERTYVGTGPGFGRPEPRPAALGDWWLTAVPVPPGHVGALALRLPAGLSPLPIRIRLRP</sequence>